<accession>A0A0F8XQY7</accession>
<gene>
    <name evidence="1" type="ORF">LCGC14_2992590</name>
</gene>
<sequence length="218" mass="24464">DYEEPLNLFQRISAIRAEVTAVAKEANVDNKYRAVTHDDVTRMLRPLMVKHGVVSFLSLASSEMVDTGVDWKNRRCMQLRSIFIVTYVNVEDSCERFEVRVEAHADDAGDKAPGKVASYAQKYADLKTFAVPTGEDDEQRISEDKITVAANPLTEEQLADLWSKADELFGDDALDILAGLAKKIFGLDAYAKIESKHFETAISWLEKKRAKMDKDAAE</sequence>
<dbReference type="Pfam" id="PF04404">
    <property type="entry name" value="ERF"/>
    <property type="match status" value="1"/>
</dbReference>
<feature type="non-terminal residue" evidence="1">
    <location>
        <position position="1"/>
    </location>
</feature>
<proteinExistence type="predicted"/>
<organism evidence="1">
    <name type="scientific">marine sediment metagenome</name>
    <dbReference type="NCBI Taxonomy" id="412755"/>
    <lineage>
        <taxon>unclassified sequences</taxon>
        <taxon>metagenomes</taxon>
        <taxon>ecological metagenomes</taxon>
    </lineage>
</organism>
<reference evidence="1" key="1">
    <citation type="journal article" date="2015" name="Nature">
        <title>Complex archaea that bridge the gap between prokaryotes and eukaryotes.</title>
        <authorList>
            <person name="Spang A."/>
            <person name="Saw J.H."/>
            <person name="Jorgensen S.L."/>
            <person name="Zaremba-Niedzwiedzka K."/>
            <person name="Martijn J."/>
            <person name="Lind A.E."/>
            <person name="van Eijk R."/>
            <person name="Schleper C."/>
            <person name="Guy L."/>
            <person name="Ettema T.J."/>
        </authorList>
    </citation>
    <scope>NUCLEOTIDE SEQUENCE</scope>
</reference>
<protein>
    <submittedName>
        <fullName evidence="1">Uncharacterized protein</fullName>
    </submittedName>
</protein>
<dbReference type="EMBL" id="LAZR01061425">
    <property type="protein sequence ID" value="KKK63605.1"/>
    <property type="molecule type" value="Genomic_DNA"/>
</dbReference>
<dbReference type="AlphaFoldDB" id="A0A0F8XQY7"/>
<dbReference type="InterPro" id="IPR007499">
    <property type="entry name" value="ERF_bacteria_virus"/>
</dbReference>
<evidence type="ECO:0000313" key="1">
    <source>
        <dbReference type="EMBL" id="KKK63605.1"/>
    </source>
</evidence>
<comment type="caution">
    <text evidence="1">The sequence shown here is derived from an EMBL/GenBank/DDBJ whole genome shotgun (WGS) entry which is preliminary data.</text>
</comment>
<name>A0A0F8XQY7_9ZZZZ</name>